<comment type="subcellular location">
    <subcellularLocation>
        <location evidence="1">Cytoplasm</location>
        <location evidence="1">Cytoskeleton</location>
        <location evidence="1">Cilium axoneme</location>
    </subcellularLocation>
</comment>
<dbReference type="InterPro" id="IPR032675">
    <property type="entry name" value="LRR_dom_sf"/>
</dbReference>
<evidence type="ECO:0000313" key="2">
    <source>
        <dbReference type="EMBL" id="CAD8249104.1"/>
    </source>
</evidence>
<dbReference type="Gene3D" id="3.80.10.10">
    <property type="entry name" value="Ribonuclease Inhibitor"/>
    <property type="match status" value="1"/>
</dbReference>
<gene>
    <name evidence="2" type="ORF">MPUS1402_LOCUS11539</name>
</gene>
<sequence length="234" mass="26141">MRKGKRKVNGGIIACHQEPQHDPGWKRSIECGIWDRPVDALPDISNWPTWGTLREQILMRAAHIKVTHTSSLDNAFAAEVLKMSPPDLKFIQFSGCHRLSQFISSPATCCPVLLRVELSSCASLQFVLIQSLTVRFIDLSCCLNLVKVLLQCKNLETLKLDSCFSLHTLGIRSDTLSELDLSACGKICSMDLRCRNLCVDNVLMNGSSHPSQRDTKQKSMVAGMKLKDLMQLKL</sequence>
<dbReference type="SUPFAM" id="SSF52047">
    <property type="entry name" value="RNI-like"/>
    <property type="match status" value="1"/>
</dbReference>
<name>A0A7R9TZF4_MICPS</name>
<accession>A0A7R9TZF4</accession>
<organism evidence="2">
    <name type="scientific">Micromonas pusilla</name>
    <name type="common">Picoplanktonic green alga</name>
    <name type="synonym">Chromulina pusilla</name>
    <dbReference type="NCBI Taxonomy" id="38833"/>
    <lineage>
        <taxon>Eukaryota</taxon>
        <taxon>Viridiplantae</taxon>
        <taxon>Chlorophyta</taxon>
        <taxon>Mamiellophyceae</taxon>
        <taxon>Mamiellales</taxon>
        <taxon>Mamiellaceae</taxon>
        <taxon>Micromonas</taxon>
    </lineage>
</organism>
<proteinExistence type="predicted"/>
<evidence type="ECO:0000256" key="1">
    <source>
        <dbReference type="ARBA" id="ARBA00004430"/>
    </source>
</evidence>
<protein>
    <submittedName>
        <fullName evidence="2">Uncharacterized protein</fullName>
    </submittedName>
</protein>
<dbReference type="EMBL" id="HBDY01015213">
    <property type="protein sequence ID" value="CAD8249104.1"/>
    <property type="molecule type" value="Transcribed_RNA"/>
</dbReference>
<reference evidence="2" key="1">
    <citation type="submission" date="2021-01" db="EMBL/GenBank/DDBJ databases">
        <authorList>
            <person name="Corre E."/>
            <person name="Pelletier E."/>
            <person name="Niang G."/>
            <person name="Scheremetjew M."/>
            <person name="Finn R."/>
            <person name="Kale V."/>
            <person name="Holt S."/>
            <person name="Cochrane G."/>
            <person name="Meng A."/>
            <person name="Brown T."/>
            <person name="Cohen L."/>
        </authorList>
    </citation>
    <scope>NUCLEOTIDE SEQUENCE</scope>
    <source>
        <strain evidence="2">RCC1614</strain>
    </source>
</reference>
<dbReference type="AlphaFoldDB" id="A0A7R9TZF4"/>
<dbReference type="GO" id="GO:0005930">
    <property type="term" value="C:axoneme"/>
    <property type="evidence" value="ECO:0007669"/>
    <property type="project" value="UniProtKB-SubCell"/>
</dbReference>